<keyword evidence="4" id="KW-0808">Transferase</keyword>
<dbReference type="STRING" id="1147741.A0A0R3RIU0"/>
<reference evidence="10" key="1">
    <citation type="submission" date="2017-02" db="UniProtKB">
        <authorList>
            <consortium name="WormBaseParasite"/>
        </authorList>
    </citation>
    <scope>IDENTIFICATION</scope>
</reference>
<evidence type="ECO:0000256" key="4">
    <source>
        <dbReference type="ARBA" id="ARBA00022679"/>
    </source>
</evidence>
<keyword evidence="5" id="KW-0949">S-adenosyl-L-methionine</keyword>
<dbReference type="GO" id="GO:0046974">
    <property type="term" value="F:histone H3K9 methyltransferase activity"/>
    <property type="evidence" value="ECO:0007669"/>
    <property type="project" value="TreeGrafter"/>
</dbReference>
<evidence type="ECO:0000256" key="2">
    <source>
        <dbReference type="ARBA" id="ARBA00022454"/>
    </source>
</evidence>
<dbReference type="SUPFAM" id="SSF82199">
    <property type="entry name" value="SET domain"/>
    <property type="match status" value="1"/>
</dbReference>
<evidence type="ECO:0000256" key="3">
    <source>
        <dbReference type="ARBA" id="ARBA00022603"/>
    </source>
</evidence>
<sequence>MRWENQINVALRANGQEIFYIHNDVDYTRRRRNFKRFYKLWNEYFIVECYGCRCCGDCLTKLIQNGRRYKVAIVRTETSGWGVFALENIASNVFVVEYVGEVIVFFFFDSSIYQFDSIYQFELNGNNGTKYLIDAKYRNEAAFINHSCNPNLVAVRVLTERFDPVFHRIGFFSKCPISRGFPEDTAKIPSYFVHFIWLRSARELSFCF</sequence>
<dbReference type="GO" id="GO:0046872">
    <property type="term" value="F:metal ion binding"/>
    <property type="evidence" value="ECO:0007669"/>
    <property type="project" value="UniProtKB-KW"/>
</dbReference>
<keyword evidence="9" id="KW-1185">Reference proteome</keyword>
<dbReference type="AlphaFoldDB" id="A0A0R3RIU0"/>
<dbReference type="Gene3D" id="2.170.270.10">
    <property type="entry name" value="SET domain"/>
    <property type="match status" value="1"/>
</dbReference>
<evidence type="ECO:0000313" key="9">
    <source>
        <dbReference type="Proteomes" id="UP000050640"/>
    </source>
</evidence>
<name>A0A0R3RIU0_9BILA</name>
<keyword evidence="2" id="KW-0158">Chromosome</keyword>
<keyword evidence="7" id="KW-0862">Zinc</keyword>
<feature type="domain" description="SET" evidence="8">
    <location>
        <begin position="69"/>
        <end position="188"/>
    </location>
</feature>
<dbReference type="Proteomes" id="UP000050640">
    <property type="component" value="Unplaced"/>
</dbReference>
<organism evidence="9 10">
    <name type="scientific">Elaeophora elaphi</name>
    <dbReference type="NCBI Taxonomy" id="1147741"/>
    <lineage>
        <taxon>Eukaryota</taxon>
        <taxon>Metazoa</taxon>
        <taxon>Ecdysozoa</taxon>
        <taxon>Nematoda</taxon>
        <taxon>Chromadorea</taxon>
        <taxon>Rhabditida</taxon>
        <taxon>Spirurina</taxon>
        <taxon>Spiruromorpha</taxon>
        <taxon>Filarioidea</taxon>
        <taxon>Onchocercidae</taxon>
        <taxon>Elaeophora</taxon>
    </lineage>
</organism>
<dbReference type="Pfam" id="PF00856">
    <property type="entry name" value="SET"/>
    <property type="match status" value="1"/>
</dbReference>
<keyword evidence="3" id="KW-0489">Methyltransferase</keyword>
<dbReference type="PANTHER" id="PTHR46223">
    <property type="entry name" value="HISTONE-LYSINE N-METHYLTRANSFERASE SUV39H"/>
    <property type="match status" value="1"/>
</dbReference>
<dbReference type="InterPro" id="IPR001214">
    <property type="entry name" value="SET_dom"/>
</dbReference>
<evidence type="ECO:0000256" key="5">
    <source>
        <dbReference type="ARBA" id="ARBA00022691"/>
    </source>
</evidence>
<dbReference type="InterPro" id="IPR050973">
    <property type="entry name" value="H3K9_Histone-Lys_N-MTase"/>
</dbReference>
<dbReference type="GO" id="GO:0005634">
    <property type="term" value="C:nucleus"/>
    <property type="evidence" value="ECO:0007669"/>
    <property type="project" value="TreeGrafter"/>
</dbReference>
<proteinExistence type="predicted"/>
<evidence type="ECO:0000256" key="1">
    <source>
        <dbReference type="ARBA" id="ARBA00004286"/>
    </source>
</evidence>
<evidence type="ECO:0000256" key="6">
    <source>
        <dbReference type="ARBA" id="ARBA00022723"/>
    </source>
</evidence>
<dbReference type="GO" id="GO:0005694">
    <property type="term" value="C:chromosome"/>
    <property type="evidence" value="ECO:0007669"/>
    <property type="project" value="UniProtKB-SubCell"/>
</dbReference>
<protein>
    <submittedName>
        <fullName evidence="10">SET domain-containing protein</fullName>
    </submittedName>
</protein>
<dbReference type="GO" id="GO:0032259">
    <property type="term" value="P:methylation"/>
    <property type="evidence" value="ECO:0007669"/>
    <property type="project" value="UniProtKB-KW"/>
</dbReference>
<dbReference type="PANTHER" id="PTHR46223:SF4">
    <property type="entry name" value="HISTONE-LYSINE N-METHYLTRANSFERASE-RELATED"/>
    <property type="match status" value="1"/>
</dbReference>
<evidence type="ECO:0000313" key="10">
    <source>
        <dbReference type="WBParaSite" id="EEL_0000139801-mRNA-1"/>
    </source>
</evidence>
<dbReference type="WBParaSite" id="EEL_0000139801-mRNA-1">
    <property type="protein sequence ID" value="EEL_0000139801-mRNA-1"/>
    <property type="gene ID" value="EEL_0000139801"/>
</dbReference>
<dbReference type="InterPro" id="IPR046341">
    <property type="entry name" value="SET_dom_sf"/>
</dbReference>
<evidence type="ECO:0000256" key="7">
    <source>
        <dbReference type="ARBA" id="ARBA00022833"/>
    </source>
</evidence>
<dbReference type="SMART" id="SM00317">
    <property type="entry name" value="SET"/>
    <property type="match status" value="1"/>
</dbReference>
<keyword evidence="6" id="KW-0479">Metal-binding</keyword>
<dbReference type="PROSITE" id="PS50280">
    <property type="entry name" value="SET"/>
    <property type="match status" value="1"/>
</dbReference>
<comment type="subcellular location">
    <subcellularLocation>
        <location evidence="1">Chromosome</location>
    </subcellularLocation>
</comment>
<evidence type="ECO:0000259" key="8">
    <source>
        <dbReference type="PROSITE" id="PS50280"/>
    </source>
</evidence>
<accession>A0A0R3RIU0</accession>